<dbReference type="Pfam" id="PF00881">
    <property type="entry name" value="Nitroreductase"/>
    <property type="match status" value="1"/>
</dbReference>
<accession>M6CPS1</accession>
<dbReference type="InterPro" id="IPR033878">
    <property type="entry name" value="NfsB-like"/>
</dbReference>
<dbReference type="SUPFAM" id="SSF55469">
    <property type="entry name" value="FMN-dependent nitroreductase-like"/>
    <property type="match status" value="1"/>
</dbReference>
<evidence type="ECO:0000313" key="8">
    <source>
        <dbReference type="EMBL" id="EMJ93744.1"/>
    </source>
</evidence>
<feature type="domain" description="Nitroreductase" evidence="7">
    <location>
        <begin position="9"/>
        <end position="184"/>
    </location>
</feature>
<dbReference type="GO" id="GO:0016491">
    <property type="term" value="F:oxidoreductase activity"/>
    <property type="evidence" value="ECO:0007669"/>
    <property type="project" value="UniProtKB-KW"/>
</dbReference>
<organism evidence="8 9">
    <name type="scientific">Leptospira alstonii serovar Sichuan str. 79601</name>
    <dbReference type="NCBI Taxonomy" id="1218565"/>
    <lineage>
        <taxon>Bacteria</taxon>
        <taxon>Pseudomonadati</taxon>
        <taxon>Spirochaetota</taxon>
        <taxon>Spirochaetia</taxon>
        <taxon>Leptospirales</taxon>
        <taxon>Leptospiraceae</taxon>
        <taxon>Leptospira</taxon>
    </lineage>
</organism>
<reference evidence="8 9" key="1">
    <citation type="submission" date="2013-01" db="EMBL/GenBank/DDBJ databases">
        <authorList>
            <person name="Harkins D.M."/>
            <person name="Durkin A.S."/>
            <person name="Brinkac L.M."/>
            <person name="Haft D.H."/>
            <person name="Selengut J.D."/>
            <person name="Sanka R."/>
            <person name="DePew J."/>
            <person name="Purushe J."/>
            <person name="Galloway R.L."/>
            <person name="Vinetz J.M."/>
            <person name="Sutton G.G."/>
            <person name="Nierman W.C."/>
            <person name="Fouts D.E."/>
        </authorList>
    </citation>
    <scope>NUCLEOTIDE SEQUENCE [LARGE SCALE GENOMIC DNA]</scope>
    <source>
        <strain evidence="8 9">79601</strain>
    </source>
</reference>
<keyword evidence="4" id="KW-0288">FMN</keyword>
<keyword evidence="3" id="KW-0285">Flavoprotein</keyword>
<keyword evidence="6" id="KW-0560">Oxidoreductase</keyword>
<dbReference type="EMBL" id="ANIK01000063">
    <property type="protein sequence ID" value="EMJ93744.1"/>
    <property type="molecule type" value="Genomic_DNA"/>
</dbReference>
<dbReference type="RefSeq" id="WP_017810014.1">
    <property type="nucleotide sequence ID" value="NZ_ANIK01000063.1"/>
</dbReference>
<evidence type="ECO:0000256" key="5">
    <source>
        <dbReference type="ARBA" id="ARBA00022857"/>
    </source>
</evidence>
<proteinExistence type="inferred from homology"/>
<dbReference type="PANTHER" id="PTHR43673">
    <property type="entry name" value="NAD(P)H NITROREDUCTASE YDGI-RELATED"/>
    <property type="match status" value="1"/>
</dbReference>
<dbReference type="InterPro" id="IPR029479">
    <property type="entry name" value="Nitroreductase"/>
</dbReference>
<evidence type="ECO:0000256" key="4">
    <source>
        <dbReference type="ARBA" id="ARBA00022643"/>
    </source>
</evidence>
<dbReference type="OrthoDB" id="9812105at2"/>
<keyword evidence="5" id="KW-0521">NADP</keyword>
<evidence type="ECO:0000256" key="6">
    <source>
        <dbReference type="ARBA" id="ARBA00023002"/>
    </source>
</evidence>
<evidence type="ECO:0000256" key="1">
    <source>
        <dbReference type="ARBA" id="ARBA00001917"/>
    </source>
</evidence>
<evidence type="ECO:0000256" key="2">
    <source>
        <dbReference type="ARBA" id="ARBA00007118"/>
    </source>
</evidence>
<name>M6CPS1_9LEPT</name>
<dbReference type="Proteomes" id="UP000011988">
    <property type="component" value="Unassembled WGS sequence"/>
</dbReference>
<comment type="cofactor">
    <cofactor evidence="1">
        <name>FMN</name>
        <dbReference type="ChEBI" id="CHEBI:58210"/>
    </cofactor>
</comment>
<gene>
    <name evidence="8" type="ORF">LEP1GSC194_2060</name>
</gene>
<evidence type="ECO:0000313" key="9">
    <source>
        <dbReference type="Proteomes" id="UP000011988"/>
    </source>
</evidence>
<dbReference type="Gene3D" id="3.40.109.10">
    <property type="entry name" value="NADH Oxidase"/>
    <property type="match status" value="1"/>
</dbReference>
<dbReference type="AlphaFoldDB" id="M6CPS1"/>
<comment type="similarity">
    <text evidence="2">Belongs to the nitroreductase family.</text>
</comment>
<dbReference type="PANTHER" id="PTHR43673:SF2">
    <property type="entry name" value="NITROREDUCTASE"/>
    <property type="match status" value="1"/>
</dbReference>
<evidence type="ECO:0000259" key="7">
    <source>
        <dbReference type="Pfam" id="PF00881"/>
    </source>
</evidence>
<comment type="caution">
    <text evidence="8">The sequence shown here is derived from an EMBL/GenBank/DDBJ whole genome shotgun (WGS) entry which is preliminary data.</text>
</comment>
<sequence length="214" mass="24082">MDLLEKLNWRYATKRMTGRKLPREKLERILESLRLTPSGFGLQPYKVLVIEDEDLKSRILPIAFNQPQILESSHILVFAAWDKVTEDKIREHIQLIANTRNVSTEALQGFQDSILGWLKTHTEETSFHWAARQAYIALGTGVVAAAVEGVDATPMEGFNPAALDELLQLKEKGLRSTSILALGYRDVEKDGIVNAPKVRKAKEDFLIHYSSAAV</sequence>
<dbReference type="PATRIC" id="fig|1218565.3.peg.2908"/>
<dbReference type="InterPro" id="IPR000415">
    <property type="entry name" value="Nitroreductase-like"/>
</dbReference>
<protein>
    <submittedName>
        <fullName evidence="8">Nitroreductase family protein</fullName>
    </submittedName>
</protein>
<dbReference type="CDD" id="cd02149">
    <property type="entry name" value="NfsB-like"/>
    <property type="match status" value="1"/>
</dbReference>
<evidence type="ECO:0000256" key="3">
    <source>
        <dbReference type="ARBA" id="ARBA00022630"/>
    </source>
</evidence>